<dbReference type="OrthoDB" id="1043438at2"/>
<name>A0A1T5C545_9SPHI</name>
<evidence type="ECO:0008006" key="3">
    <source>
        <dbReference type="Google" id="ProtNLM"/>
    </source>
</evidence>
<gene>
    <name evidence="1" type="ORF">SAMN05660226_01859</name>
</gene>
<evidence type="ECO:0000313" key="2">
    <source>
        <dbReference type="Proteomes" id="UP000190541"/>
    </source>
</evidence>
<keyword evidence="2" id="KW-1185">Reference proteome</keyword>
<dbReference type="EMBL" id="FUYS01000004">
    <property type="protein sequence ID" value="SKB54511.1"/>
    <property type="molecule type" value="Genomic_DNA"/>
</dbReference>
<accession>A0A1T5C545</accession>
<evidence type="ECO:0000313" key="1">
    <source>
        <dbReference type="EMBL" id="SKB54511.1"/>
    </source>
</evidence>
<protein>
    <recommendedName>
        <fullName evidence="3">DUF4998 domain-containing protein</fullName>
    </recommendedName>
</protein>
<dbReference type="AlphaFoldDB" id="A0A1T5C545"/>
<dbReference type="Proteomes" id="UP000190541">
    <property type="component" value="Unassembled WGS sequence"/>
</dbReference>
<reference evidence="1 2" key="1">
    <citation type="submission" date="2017-02" db="EMBL/GenBank/DDBJ databases">
        <authorList>
            <person name="Peterson S.W."/>
        </authorList>
    </citation>
    <scope>NUCLEOTIDE SEQUENCE [LARGE SCALE GENOMIC DNA]</scope>
    <source>
        <strain evidence="1 2">DSM 22899</strain>
    </source>
</reference>
<dbReference type="Pfam" id="PF16389">
    <property type="entry name" value="DUF4998"/>
    <property type="match status" value="1"/>
</dbReference>
<sequence>MNISNTQKMKKINALSVLLLAVVLLLLGQACEKMEDTYAQYLQGGEIIYPGKADSLRAFPGDQRIALQWLIVSDPKVVRTVVYWNNGTDSITVPIQKSADIDTITVILPDMEEGLYTFDVYTYDSLGNRSVGSQVIGEVYGETYHQTISNRLVRSVEWLDLPQEGDIPAFKGAQINWYGVNMQAVFMDIRYTHEDGRIVAIREEPVRVSGRPPLFRETTRLPDWQRNSAITYRTAFMPDTLAIDTFFTEYTVYAPLSREEQP</sequence>
<organism evidence="1 2">
    <name type="scientific">Parapedobacter luteus</name>
    <dbReference type="NCBI Taxonomy" id="623280"/>
    <lineage>
        <taxon>Bacteria</taxon>
        <taxon>Pseudomonadati</taxon>
        <taxon>Bacteroidota</taxon>
        <taxon>Sphingobacteriia</taxon>
        <taxon>Sphingobacteriales</taxon>
        <taxon>Sphingobacteriaceae</taxon>
        <taxon>Parapedobacter</taxon>
    </lineage>
</organism>
<proteinExistence type="predicted"/>
<dbReference type="STRING" id="623280.SAMN05660226_01859"/>